<dbReference type="RefSeq" id="WP_359977072.1">
    <property type="nucleotide sequence ID" value="NZ_JBEZLS010000003.1"/>
</dbReference>
<comment type="caution">
    <text evidence="2">The sequence shown here is derived from an EMBL/GenBank/DDBJ whole genome shotgun (WGS) entry which is preliminary data.</text>
</comment>
<dbReference type="Proteomes" id="UP001551582">
    <property type="component" value="Unassembled WGS sequence"/>
</dbReference>
<protein>
    <submittedName>
        <fullName evidence="2">ABATE domain-containing protein</fullName>
    </submittedName>
</protein>
<dbReference type="PANTHER" id="PTHR35525:SF3">
    <property type="entry name" value="BLL6575 PROTEIN"/>
    <property type="match status" value="1"/>
</dbReference>
<dbReference type="Gene3D" id="1.10.3300.10">
    <property type="entry name" value="Jann2411-like domain"/>
    <property type="match status" value="1"/>
</dbReference>
<feature type="domain" description="Zinc finger CGNR" evidence="1">
    <location>
        <begin position="155"/>
        <end position="195"/>
    </location>
</feature>
<dbReference type="Pfam" id="PF11706">
    <property type="entry name" value="zf-CGNR"/>
    <property type="match status" value="1"/>
</dbReference>
<dbReference type="InterPro" id="IPR023286">
    <property type="entry name" value="ABATE_dom_sf"/>
</dbReference>
<gene>
    <name evidence="2" type="ORF">AB0D65_05040</name>
</gene>
<dbReference type="Pfam" id="PF07336">
    <property type="entry name" value="ABATE"/>
    <property type="match status" value="1"/>
</dbReference>
<evidence type="ECO:0000313" key="2">
    <source>
        <dbReference type="EMBL" id="MEU9350384.1"/>
    </source>
</evidence>
<dbReference type="PANTHER" id="PTHR35525">
    <property type="entry name" value="BLL6575 PROTEIN"/>
    <property type="match status" value="1"/>
</dbReference>
<evidence type="ECO:0000313" key="3">
    <source>
        <dbReference type="Proteomes" id="UP001551582"/>
    </source>
</evidence>
<reference evidence="2 3" key="1">
    <citation type="submission" date="2024-06" db="EMBL/GenBank/DDBJ databases">
        <title>The Natural Products Discovery Center: Release of the First 8490 Sequenced Strains for Exploring Actinobacteria Biosynthetic Diversity.</title>
        <authorList>
            <person name="Kalkreuter E."/>
            <person name="Kautsar S.A."/>
            <person name="Yang D."/>
            <person name="Bader C.D."/>
            <person name="Teijaro C.N."/>
            <person name="Fluegel L."/>
            <person name="Davis C.M."/>
            <person name="Simpson J.R."/>
            <person name="Lauterbach L."/>
            <person name="Steele A.D."/>
            <person name="Gui C."/>
            <person name="Meng S."/>
            <person name="Li G."/>
            <person name="Viehrig K."/>
            <person name="Ye F."/>
            <person name="Su P."/>
            <person name="Kiefer A.F."/>
            <person name="Nichols A."/>
            <person name="Cepeda A.J."/>
            <person name="Yan W."/>
            <person name="Fan B."/>
            <person name="Jiang Y."/>
            <person name="Adhikari A."/>
            <person name="Zheng C.-J."/>
            <person name="Schuster L."/>
            <person name="Cowan T.M."/>
            <person name="Smanski M.J."/>
            <person name="Chevrette M.G."/>
            <person name="De Carvalho L.P.S."/>
            <person name="Shen B."/>
        </authorList>
    </citation>
    <scope>NUCLEOTIDE SEQUENCE [LARGE SCALE GENOMIC DNA]</scope>
    <source>
        <strain evidence="2 3">NPDC048274</strain>
    </source>
</reference>
<evidence type="ECO:0000259" key="1">
    <source>
        <dbReference type="Pfam" id="PF11706"/>
    </source>
</evidence>
<organism evidence="2 3">
    <name type="scientific">Streptomyces griseoloalbus</name>
    <dbReference type="NCBI Taxonomy" id="67303"/>
    <lineage>
        <taxon>Bacteria</taxon>
        <taxon>Bacillati</taxon>
        <taxon>Actinomycetota</taxon>
        <taxon>Actinomycetes</taxon>
        <taxon>Kitasatosporales</taxon>
        <taxon>Streptomycetaceae</taxon>
        <taxon>Streptomyces</taxon>
    </lineage>
</organism>
<keyword evidence="3" id="KW-1185">Reference proteome</keyword>
<dbReference type="EMBL" id="JBEZLS010000003">
    <property type="protein sequence ID" value="MEU9350384.1"/>
    <property type="molecule type" value="Genomic_DNA"/>
</dbReference>
<name>A0ABV3E1D5_9ACTN</name>
<dbReference type="SUPFAM" id="SSF160904">
    <property type="entry name" value="Jann2411-like"/>
    <property type="match status" value="1"/>
</dbReference>
<sequence>MQDSLTGNARLALDLALTLRHDGDGGVADDLTEPAGLTAWVRAHPDALPGAEHYLADAAALTAVRELRGAVRALFAHAVRPAEPSPADAARLMPVPEALRRLNEAAARTPTVPVLGWAEGSGPVVRRRPVAGGDDLTAVLAQAAIGFLASPDRERLRACHAPRCVRYFLKEHPRQEWCKPSCGNRARVARHHERHRRPA</sequence>
<dbReference type="InterPro" id="IPR021005">
    <property type="entry name" value="Znf_CGNR"/>
</dbReference>
<dbReference type="InterPro" id="IPR010852">
    <property type="entry name" value="ABATE"/>
</dbReference>
<proteinExistence type="predicted"/>
<accession>A0ABV3E1D5</accession>